<keyword evidence="2" id="KW-1185">Reference proteome</keyword>
<dbReference type="Gene3D" id="3.30.530.20">
    <property type="match status" value="1"/>
</dbReference>
<accession>A0A2A4GDW0</accession>
<dbReference type="SUPFAM" id="SSF55961">
    <property type="entry name" value="Bet v1-like"/>
    <property type="match status" value="1"/>
</dbReference>
<dbReference type="Proteomes" id="UP000219559">
    <property type="component" value="Unassembled WGS sequence"/>
</dbReference>
<protein>
    <submittedName>
        <fullName evidence="1">Polyketide cyclase</fullName>
    </submittedName>
</protein>
<reference evidence="1 2" key="1">
    <citation type="submission" date="2017-04" db="EMBL/GenBank/DDBJ databases">
        <title>A new member of the family Flavobacteriaceae isolated from ascidians.</title>
        <authorList>
            <person name="Chen L."/>
        </authorList>
    </citation>
    <scope>NUCLEOTIDE SEQUENCE [LARGE SCALE GENOMIC DNA]</scope>
    <source>
        <strain evidence="1 2">HQA918</strain>
    </source>
</reference>
<evidence type="ECO:0000313" key="2">
    <source>
        <dbReference type="Proteomes" id="UP000219559"/>
    </source>
</evidence>
<gene>
    <name evidence="1" type="ORF">B7P33_02365</name>
</gene>
<dbReference type="InterPro" id="IPR019587">
    <property type="entry name" value="Polyketide_cyclase/dehydratase"/>
</dbReference>
<proteinExistence type="predicted"/>
<evidence type="ECO:0000313" key="1">
    <source>
        <dbReference type="EMBL" id="PCE66160.1"/>
    </source>
</evidence>
<dbReference type="EMBL" id="NBWU01000001">
    <property type="protein sequence ID" value="PCE66160.1"/>
    <property type="molecule type" value="Genomic_DNA"/>
</dbReference>
<dbReference type="OrthoDB" id="9807923at2"/>
<dbReference type="InterPro" id="IPR023393">
    <property type="entry name" value="START-like_dom_sf"/>
</dbReference>
<dbReference type="CDD" id="cd07818">
    <property type="entry name" value="SRPBCC_1"/>
    <property type="match status" value="1"/>
</dbReference>
<dbReference type="AlphaFoldDB" id="A0A2A4GDW0"/>
<organism evidence="1 2">
    <name type="scientific">Sediminicola luteus</name>
    <dbReference type="NCBI Taxonomy" id="319238"/>
    <lineage>
        <taxon>Bacteria</taxon>
        <taxon>Pseudomonadati</taxon>
        <taxon>Bacteroidota</taxon>
        <taxon>Flavobacteriia</taxon>
        <taxon>Flavobacteriales</taxon>
        <taxon>Flavobacteriaceae</taxon>
        <taxon>Sediminicola</taxon>
    </lineage>
</organism>
<comment type="caution">
    <text evidence="1">The sequence shown here is derived from an EMBL/GenBank/DDBJ whole genome shotgun (WGS) entry which is preliminary data.</text>
</comment>
<dbReference type="Pfam" id="PF10604">
    <property type="entry name" value="Polyketide_cyc2"/>
    <property type="match status" value="1"/>
</dbReference>
<dbReference type="RefSeq" id="WP_097441682.1">
    <property type="nucleotide sequence ID" value="NZ_NBWU01000001.1"/>
</dbReference>
<name>A0A2A4GDW0_9FLAO</name>
<sequence length="175" mass="19585">MLKKILIVVGVLIAAVLLTGIIAKKEFSVERTVVINKPKQEVFDYVKMLKNQDNYAVWQAKDPNTKKSYTGTDGTVGFISAWESEHPDVGHGEQEITAIKDGERIDYELRFLKPYESTSPAYMVFAGAGSETTVSWGFQGKMPFPMNLMLLFTSMEADLGDQLNEGLQNLKNELE</sequence>